<reference evidence="11" key="1">
    <citation type="submission" date="2017-04" db="EMBL/GenBank/DDBJ databases">
        <authorList>
            <person name="Varghese N."/>
            <person name="Submissions S."/>
        </authorList>
    </citation>
    <scope>NUCLEOTIDE SEQUENCE [LARGE SCALE GENOMIC DNA]</scope>
</reference>
<evidence type="ECO:0000259" key="8">
    <source>
        <dbReference type="Pfam" id="PF02687"/>
    </source>
</evidence>
<keyword evidence="4 7" id="KW-1133">Transmembrane helix</keyword>
<keyword evidence="5 7" id="KW-0472">Membrane</keyword>
<sequence>MSELGPIFRALLRNKVGALLLALQIAVTMTIMVNAIHMIENRSSLMARPSGLDEANQFYLSSTGYAQDFNEQLVVEEDLRLIRQLPGIVDATQINAIPLSGGGWSMGLSVEPGAEARGSGIAVYFVDDNGMNTLDVELIAGRNFSASEIGYRGRNATEWPQNIIITEAAAKELFPDLSVSEAVGKTVYINNDEPMTIIGIMDQLQAPWVGWSAVERVMLVPQRTLFGSSRYFIRTEPGQRDAMIKATEKLLLDRDVGRLIRNVRTMEETRDDSYRGHQALQTILWVIVTVLTIITALGIVGMVTFSVNRRRKQIGTRRALGATRWQIIRHFLVENALVTSCGLILGVGSSIALNIWLVDVFSLPRVGWHYLPIAMAVLLVVGQLAVLGPARRAAAISPALATRSA</sequence>
<feature type="transmembrane region" description="Helical" evidence="7">
    <location>
        <begin position="328"/>
        <end position="356"/>
    </location>
</feature>
<dbReference type="RefSeq" id="WP_086435397.1">
    <property type="nucleotide sequence ID" value="NZ_FXWH01000003.1"/>
</dbReference>
<feature type="domain" description="ABC3 transporter permease C-terminal" evidence="8">
    <location>
        <begin position="286"/>
        <end position="398"/>
    </location>
</feature>
<evidence type="ECO:0000256" key="7">
    <source>
        <dbReference type="SAM" id="Phobius"/>
    </source>
</evidence>
<evidence type="ECO:0000313" key="10">
    <source>
        <dbReference type="EMBL" id="SMQ80514.1"/>
    </source>
</evidence>
<dbReference type="Pfam" id="PF02687">
    <property type="entry name" value="FtsX"/>
    <property type="match status" value="1"/>
</dbReference>
<dbReference type="AlphaFoldDB" id="A0A1Y6G4F1"/>
<dbReference type="GO" id="GO:0005886">
    <property type="term" value="C:plasma membrane"/>
    <property type="evidence" value="ECO:0007669"/>
    <property type="project" value="UniProtKB-SubCell"/>
</dbReference>
<evidence type="ECO:0000256" key="4">
    <source>
        <dbReference type="ARBA" id="ARBA00022989"/>
    </source>
</evidence>
<dbReference type="GO" id="GO:0022857">
    <property type="term" value="F:transmembrane transporter activity"/>
    <property type="evidence" value="ECO:0007669"/>
    <property type="project" value="TreeGrafter"/>
</dbReference>
<protein>
    <submittedName>
        <fullName evidence="10">Putative ABC transport system permease protein</fullName>
    </submittedName>
</protein>
<dbReference type="InterPro" id="IPR003838">
    <property type="entry name" value="ABC3_permease_C"/>
</dbReference>
<dbReference type="OrthoDB" id="9770036at2"/>
<organism evidence="10 11">
    <name type="scientific">Pseudidiomarina planktonica</name>
    <dbReference type="NCBI Taxonomy" id="1323738"/>
    <lineage>
        <taxon>Bacteria</taxon>
        <taxon>Pseudomonadati</taxon>
        <taxon>Pseudomonadota</taxon>
        <taxon>Gammaproteobacteria</taxon>
        <taxon>Alteromonadales</taxon>
        <taxon>Idiomarinaceae</taxon>
        <taxon>Pseudidiomarina</taxon>
    </lineage>
</organism>
<feature type="transmembrane region" description="Helical" evidence="7">
    <location>
        <begin position="283"/>
        <end position="307"/>
    </location>
</feature>
<feature type="transmembrane region" description="Helical" evidence="7">
    <location>
        <begin position="368"/>
        <end position="387"/>
    </location>
</feature>
<dbReference type="Pfam" id="PF12704">
    <property type="entry name" value="MacB_PCD"/>
    <property type="match status" value="1"/>
</dbReference>
<comment type="subcellular location">
    <subcellularLocation>
        <location evidence="1">Cell membrane</location>
        <topology evidence="1">Multi-pass membrane protein</topology>
    </subcellularLocation>
</comment>
<evidence type="ECO:0000256" key="3">
    <source>
        <dbReference type="ARBA" id="ARBA00022692"/>
    </source>
</evidence>
<gene>
    <name evidence="10" type="ORF">SAMN06297229_2270</name>
</gene>
<dbReference type="InterPro" id="IPR050250">
    <property type="entry name" value="Macrolide_Exporter_MacB"/>
</dbReference>
<keyword evidence="2" id="KW-1003">Cell membrane</keyword>
<keyword evidence="11" id="KW-1185">Reference proteome</keyword>
<evidence type="ECO:0000256" key="2">
    <source>
        <dbReference type="ARBA" id="ARBA00022475"/>
    </source>
</evidence>
<dbReference type="PANTHER" id="PTHR30572:SF4">
    <property type="entry name" value="ABC TRANSPORTER PERMEASE YTRF"/>
    <property type="match status" value="1"/>
</dbReference>
<comment type="similarity">
    <text evidence="6">Belongs to the ABC-4 integral membrane protein family.</text>
</comment>
<dbReference type="EMBL" id="FXWH01000003">
    <property type="protein sequence ID" value="SMQ80514.1"/>
    <property type="molecule type" value="Genomic_DNA"/>
</dbReference>
<name>A0A1Y6G4F1_9GAMM</name>
<proteinExistence type="inferred from homology"/>
<evidence type="ECO:0000313" key="11">
    <source>
        <dbReference type="Proteomes" id="UP000194450"/>
    </source>
</evidence>
<feature type="domain" description="MacB-like periplasmic core" evidence="9">
    <location>
        <begin position="28"/>
        <end position="244"/>
    </location>
</feature>
<dbReference type="Proteomes" id="UP000194450">
    <property type="component" value="Unassembled WGS sequence"/>
</dbReference>
<evidence type="ECO:0000256" key="6">
    <source>
        <dbReference type="ARBA" id="ARBA00038076"/>
    </source>
</evidence>
<keyword evidence="3 7" id="KW-0812">Transmembrane</keyword>
<dbReference type="PANTHER" id="PTHR30572">
    <property type="entry name" value="MEMBRANE COMPONENT OF TRANSPORTER-RELATED"/>
    <property type="match status" value="1"/>
</dbReference>
<evidence type="ECO:0000259" key="9">
    <source>
        <dbReference type="Pfam" id="PF12704"/>
    </source>
</evidence>
<dbReference type="InterPro" id="IPR025857">
    <property type="entry name" value="MacB_PCD"/>
</dbReference>
<evidence type="ECO:0000256" key="1">
    <source>
        <dbReference type="ARBA" id="ARBA00004651"/>
    </source>
</evidence>
<accession>A0A1Y6G4F1</accession>
<evidence type="ECO:0000256" key="5">
    <source>
        <dbReference type="ARBA" id="ARBA00023136"/>
    </source>
</evidence>